<dbReference type="AlphaFoldDB" id="A0ABD0R0E2"/>
<keyword evidence="2" id="KW-1185">Reference proteome</keyword>
<comment type="caution">
    <text evidence="1">The sequence shown here is derived from an EMBL/GenBank/DDBJ whole genome shotgun (WGS) entry which is preliminary data.</text>
</comment>
<proteinExistence type="predicted"/>
<organism evidence="1 2">
    <name type="scientific">Cirrhinus mrigala</name>
    <name type="common">Mrigala</name>
    <dbReference type="NCBI Taxonomy" id="683832"/>
    <lineage>
        <taxon>Eukaryota</taxon>
        <taxon>Metazoa</taxon>
        <taxon>Chordata</taxon>
        <taxon>Craniata</taxon>
        <taxon>Vertebrata</taxon>
        <taxon>Euteleostomi</taxon>
        <taxon>Actinopterygii</taxon>
        <taxon>Neopterygii</taxon>
        <taxon>Teleostei</taxon>
        <taxon>Ostariophysi</taxon>
        <taxon>Cypriniformes</taxon>
        <taxon>Cyprinidae</taxon>
        <taxon>Labeoninae</taxon>
        <taxon>Labeonini</taxon>
        <taxon>Cirrhinus</taxon>
    </lineage>
</organism>
<dbReference type="Proteomes" id="UP001529510">
    <property type="component" value="Unassembled WGS sequence"/>
</dbReference>
<reference evidence="1 2" key="1">
    <citation type="submission" date="2024-05" db="EMBL/GenBank/DDBJ databases">
        <title>Genome sequencing and assembly of Indian major carp, Cirrhinus mrigala (Hamilton, 1822).</title>
        <authorList>
            <person name="Mohindra V."/>
            <person name="Chowdhury L.M."/>
            <person name="Lal K."/>
            <person name="Jena J.K."/>
        </authorList>
    </citation>
    <scope>NUCLEOTIDE SEQUENCE [LARGE SCALE GENOMIC DNA]</scope>
    <source>
        <strain evidence="1">CM1030</strain>
        <tissue evidence="1">Blood</tissue>
    </source>
</reference>
<evidence type="ECO:0000313" key="2">
    <source>
        <dbReference type="Proteomes" id="UP001529510"/>
    </source>
</evidence>
<gene>
    <name evidence="1" type="ORF">M9458_010274</name>
</gene>
<feature type="non-terminal residue" evidence="1">
    <location>
        <position position="63"/>
    </location>
</feature>
<evidence type="ECO:0000313" key="1">
    <source>
        <dbReference type="EMBL" id="KAL0191978.1"/>
    </source>
</evidence>
<protein>
    <submittedName>
        <fullName evidence="1">Uncharacterized protein</fullName>
    </submittedName>
</protein>
<name>A0ABD0R0E2_CIRMR</name>
<dbReference type="EMBL" id="JAMKFB020000005">
    <property type="protein sequence ID" value="KAL0191978.1"/>
    <property type="molecule type" value="Genomic_DNA"/>
</dbReference>
<sequence length="63" mass="7041">LLTVDPERRLKLSALKENAWLQGGGVMSSTPLCTPDVLESTGPTVRTYVNATYKVRYLRLTLF</sequence>
<feature type="non-terminal residue" evidence="1">
    <location>
        <position position="1"/>
    </location>
</feature>
<accession>A0ABD0R0E2</accession>